<feature type="region of interest" description="Disordered" evidence="1">
    <location>
        <begin position="176"/>
        <end position="195"/>
    </location>
</feature>
<gene>
    <name evidence="3" type="ORF">PMH09_15285</name>
</gene>
<proteinExistence type="predicted"/>
<dbReference type="CDD" id="cd00143">
    <property type="entry name" value="PP2Cc"/>
    <property type="match status" value="1"/>
</dbReference>
<protein>
    <submittedName>
        <fullName evidence="3">Serine/threonine phosphatase</fullName>
    </submittedName>
</protein>
<dbReference type="EMBL" id="JAQOSQ010000016">
    <property type="protein sequence ID" value="MDJ1184549.1"/>
    <property type="molecule type" value="Genomic_DNA"/>
</dbReference>
<dbReference type="PANTHER" id="PTHR13832">
    <property type="entry name" value="PROTEIN PHOSPHATASE 2C"/>
    <property type="match status" value="1"/>
</dbReference>
<dbReference type="PANTHER" id="PTHR13832:SF827">
    <property type="entry name" value="PROTEIN PHOSPHATASE 1L"/>
    <property type="match status" value="1"/>
</dbReference>
<dbReference type="SMART" id="SM00332">
    <property type="entry name" value="PP2Cc"/>
    <property type="match status" value="1"/>
</dbReference>
<evidence type="ECO:0000256" key="1">
    <source>
        <dbReference type="SAM" id="MobiDB-lite"/>
    </source>
</evidence>
<dbReference type="Proteomes" id="UP001232992">
    <property type="component" value="Unassembled WGS sequence"/>
</dbReference>
<dbReference type="RefSeq" id="WP_283759204.1">
    <property type="nucleotide sequence ID" value="NZ_JAQOSQ010000016.1"/>
</dbReference>
<evidence type="ECO:0000259" key="2">
    <source>
        <dbReference type="PROSITE" id="PS51746"/>
    </source>
</evidence>
<evidence type="ECO:0000313" key="3">
    <source>
        <dbReference type="EMBL" id="MDJ1184549.1"/>
    </source>
</evidence>
<dbReference type="InterPro" id="IPR015655">
    <property type="entry name" value="PP2C"/>
</dbReference>
<dbReference type="PROSITE" id="PS51746">
    <property type="entry name" value="PPM_2"/>
    <property type="match status" value="1"/>
</dbReference>
<name>A0ABT7C1C5_9CYAN</name>
<evidence type="ECO:0000313" key="4">
    <source>
        <dbReference type="Proteomes" id="UP001232992"/>
    </source>
</evidence>
<dbReference type="SMART" id="SM00331">
    <property type="entry name" value="PP2C_SIG"/>
    <property type="match status" value="1"/>
</dbReference>
<accession>A0ABT7C1C5</accession>
<dbReference type="InterPro" id="IPR001932">
    <property type="entry name" value="PPM-type_phosphatase-like_dom"/>
</dbReference>
<feature type="domain" description="PPM-type phosphatase" evidence="2">
    <location>
        <begin position="257"/>
        <end position="521"/>
    </location>
</feature>
<keyword evidence="4" id="KW-1185">Reference proteome</keyword>
<comment type="caution">
    <text evidence="3">The sequence shown here is derived from an EMBL/GenBank/DDBJ whole genome shotgun (WGS) entry which is preliminary data.</text>
</comment>
<organism evidence="3 4">
    <name type="scientific">Roseofilum casamattae BLCC-M143</name>
    <dbReference type="NCBI Taxonomy" id="3022442"/>
    <lineage>
        <taxon>Bacteria</taxon>
        <taxon>Bacillati</taxon>
        <taxon>Cyanobacteriota</taxon>
        <taxon>Cyanophyceae</taxon>
        <taxon>Desertifilales</taxon>
        <taxon>Desertifilaceae</taxon>
        <taxon>Roseofilum</taxon>
        <taxon>Roseofilum casamattae</taxon>
    </lineage>
</organism>
<dbReference type="SUPFAM" id="SSF81606">
    <property type="entry name" value="PP2C-like"/>
    <property type="match status" value="1"/>
</dbReference>
<reference evidence="3 4" key="1">
    <citation type="submission" date="2023-01" db="EMBL/GenBank/DDBJ databases">
        <title>Novel diversity within Roseofilum (Cyanobacteria; Desertifilaceae) from marine benthic mats with descriptions of four novel species.</title>
        <authorList>
            <person name="Wang Y."/>
            <person name="Berthold D.E."/>
            <person name="Hu J."/>
            <person name="Lefler F.W."/>
            <person name="Laughinghouse H.D. IV."/>
        </authorList>
    </citation>
    <scope>NUCLEOTIDE SEQUENCE [LARGE SCALE GENOMIC DNA]</scope>
    <source>
        <strain evidence="3 4">BLCC-M143</strain>
    </source>
</reference>
<dbReference type="InterPro" id="IPR036457">
    <property type="entry name" value="PPM-type-like_dom_sf"/>
</dbReference>
<dbReference type="NCBIfam" id="NF011149">
    <property type="entry name" value="PRK14559.1"/>
    <property type="match status" value="1"/>
</dbReference>
<sequence length="532" mass="59791">MDMSKDARLVTPEMAEIYLALGEKLDEADRHRVPSLEEATLEESDRPALLLEDRSDWKQAIDLWRDGPMPSQHIIFMFHEMLDLWETLESLHCRQSLLELNNLVLDEDQILCLRRLYLEPNPEDINLKQLGKLWQHFFRQSETTQVGSLMSLLQEMDSETVMSLEQVRDRLKEIQASESGGSCTDFEEEEGAEQDTGKFTFDEALSEIELDRTQPIDYQAVGFPLAASTPSAASAVSSTHFEDMPTVVLPMQLFSLDYAGITDKGMQRDRNEDSFLIHTQLERIEDKTGRTLHAKGLYVLCDGMGGHDGGEQASAIGVQTLKEYFQTHWFDLPDSEGRLPSAEIIEQGILLANQAIYAVNQSQNRSGNARMGTTLVLVLVQDVHVAIAHVGDSRLYMFSRKQGLTLLTQDHDVAQREIKRGLEPDLAFARPDAYQLTQALGPRNDEFVKPDICCFELNQDSLLLLSSDGLTDNDLVEDYVGSHIEPLMSSRVNLERGASDLIDLANEHNGHDNITVVLVRAKVRPNLGGLSH</sequence>
<dbReference type="Pfam" id="PF13672">
    <property type="entry name" value="PP2C_2"/>
    <property type="match status" value="1"/>
</dbReference>
<dbReference type="Gene3D" id="3.60.40.10">
    <property type="entry name" value="PPM-type phosphatase domain"/>
    <property type="match status" value="1"/>
</dbReference>